<evidence type="ECO:0000313" key="1">
    <source>
        <dbReference type="EMBL" id="RVU90313.1"/>
    </source>
</evidence>
<dbReference type="PROSITE" id="PS51257">
    <property type="entry name" value="PROKAR_LIPOPROTEIN"/>
    <property type="match status" value="1"/>
</dbReference>
<gene>
    <name evidence="1" type="ORF">EH230_05015</name>
</gene>
<proteinExistence type="predicted"/>
<dbReference type="AlphaFoldDB" id="A0A437U9N0"/>
<evidence type="ECO:0008006" key="3">
    <source>
        <dbReference type="Google" id="ProtNLM"/>
    </source>
</evidence>
<dbReference type="Proteomes" id="UP000288951">
    <property type="component" value="Unassembled WGS sequence"/>
</dbReference>
<name>A0A437U9N0_9FLAO</name>
<comment type="caution">
    <text evidence="1">The sequence shown here is derived from an EMBL/GenBank/DDBJ whole genome shotgun (WGS) entry which is preliminary data.</text>
</comment>
<accession>A0A437U9N0</accession>
<organism evidence="1 2">
    <name type="scientific">Flavobacterium columnare</name>
    <dbReference type="NCBI Taxonomy" id="996"/>
    <lineage>
        <taxon>Bacteria</taxon>
        <taxon>Pseudomonadati</taxon>
        <taxon>Bacteroidota</taxon>
        <taxon>Flavobacteriia</taxon>
        <taxon>Flavobacteriales</taxon>
        <taxon>Flavobacteriaceae</taxon>
        <taxon>Flavobacterium</taxon>
    </lineage>
</organism>
<reference evidence="1" key="1">
    <citation type="submission" date="2018-12" db="EMBL/GenBank/DDBJ databases">
        <title>Draft genome sequence of Flaovobacterium columnare ARS1 isolated from channel catfish in Alabama.</title>
        <authorList>
            <person name="Cai W."/>
            <person name="Arias C."/>
        </authorList>
    </citation>
    <scope>NUCLEOTIDE SEQUENCE [LARGE SCALE GENOMIC DNA]</scope>
    <source>
        <strain evidence="1">ARS1</strain>
    </source>
</reference>
<dbReference type="RefSeq" id="WP_105196378.1">
    <property type="nucleotide sequence ID" value="NZ_OLKH01000101.1"/>
</dbReference>
<dbReference type="OrthoDB" id="1489643at2"/>
<keyword evidence="2" id="KW-1185">Reference proteome</keyword>
<evidence type="ECO:0000313" key="2">
    <source>
        <dbReference type="Proteomes" id="UP000288951"/>
    </source>
</evidence>
<dbReference type="EMBL" id="RQSM01000003">
    <property type="protein sequence ID" value="RVU90313.1"/>
    <property type="molecule type" value="Genomic_DNA"/>
</dbReference>
<sequence length="396" mass="46098">MKKITPIIIVFISTFFSCSGVKKTQSMLNEGNYDGAISLSIDHLKTNKNSKGKQDYIFLLEDAFAKAKQRDLDAISLWEKEGNPNHLEKIYNTYIKLQNRQEKIQPLLPLSLIKEGRNAQFSFENYSNSLISTKAKLSDFLYENASKLMKTKDKMSFRRAFYDFEYLNNINPGYKDSKNLMDECHYKGTDFVHVYTKNETNMIIPSRLQNDLLDFSTLGLNDIWTVYHSTKQKDTNYDFALLISFRAINITPEKTSEREFSKEKLIKDGTKPQLNSNGQPVKDEKGNVIMIDNMITIRSTIYEYRQYKSCNITAKIDYINLNTNQLTNSFPLSNTFVFENIYANYNGDRRACDDSYLKYFTHRVVPFPTNEQMVYDSGESLKNQLKSIITTNKFRR</sequence>
<protein>
    <recommendedName>
        <fullName evidence="3">Lipoprotein</fullName>
    </recommendedName>
</protein>